<comment type="caution">
    <text evidence="2">The sequence shown here is derived from an EMBL/GenBank/DDBJ whole genome shotgun (WGS) entry which is preliminary data.</text>
</comment>
<name>A0A8J4B5D4_9CHLO</name>
<feature type="compositionally biased region" description="Basic and acidic residues" evidence="1">
    <location>
        <begin position="1028"/>
        <end position="1039"/>
    </location>
</feature>
<evidence type="ECO:0000313" key="3">
    <source>
        <dbReference type="Proteomes" id="UP000747399"/>
    </source>
</evidence>
<feature type="compositionally biased region" description="Low complexity" evidence="1">
    <location>
        <begin position="977"/>
        <end position="1027"/>
    </location>
</feature>
<dbReference type="EMBL" id="BNCO01000017">
    <property type="protein sequence ID" value="GIL54331.1"/>
    <property type="molecule type" value="Genomic_DNA"/>
</dbReference>
<evidence type="ECO:0000313" key="2">
    <source>
        <dbReference type="EMBL" id="GIL54331.1"/>
    </source>
</evidence>
<dbReference type="Proteomes" id="UP000747399">
    <property type="component" value="Unassembled WGS sequence"/>
</dbReference>
<feature type="compositionally biased region" description="Low complexity" evidence="1">
    <location>
        <begin position="354"/>
        <end position="364"/>
    </location>
</feature>
<gene>
    <name evidence="2" type="ORF">Vafri_9907</name>
</gene>
<feature type="region of interest" description="Disordered" evidence="1">
    <location>
        <begin position="1294"/>
        <end position="1365"/>
    </location>
</feature>
<feature type="region of interest" description="Disordered" evidence="1">
    <location>
        <begin position="549"/>
        <end position="609"/>
    </location>
</feature>
<organism evidence="2 3">
    <name type="scientific">Volvox africanus</name>
    <dbReference type="NCBI Taxonomy" id="51714"/>
    <lineage>
        <taxon>Eukaryota</taxon>
        <taxon>Viridiplantae</taxon>
        <taxon>Chlorophyta</taxon>
        <taxon>core chlorophytes</taxon>
        <taxon>Chlorophyceae</taxon>
        <taxon>CS clade</taxon>
        <taxon>Chlamydomonadales</taxon>
        <taxon>Volvocaceae</taxon>
        <taxon>Volvox</taxon>
    </lineage>
</organism>
<keyword evidence="3" id="KW-1185">Reference proteome</keyword>
<feature type="region of interest" description="Disordered" evidence="1">
    <location>
        <begin position="1084"/>
        <end position="1110"/>
    </location>
</feature>
<proteinExistence type="predicted"/>
<feature type="compositionally biased region" description="Pro residues" evidence="1">
    <location>
        <begin position="956"/>
        <end position="976"/>
    </location>
</feature>
<feature type="compositionally biased region" description="Low complexity" evidence="1">
    <location>
        <begin position="549"/>
        <end position="558"/>
    </location>
</feature>
<feature type="region of interest" description="Disordered" evidence="1">
    <location>
        <begin position="760"/>
        <end position="801"/>
    </location>
</feature>
<feature type="compositionally biased region" description="Polar residues" evidence="1">
    <location>
        <begin position="375"/>
        <end position="410"/>
    </location>
</feature>
<feature type="region of interest" description="Disordered" evidence="1">
    <location>
        <begin position="220"/>
        <end position="258"/>
    </location>
</feature>
<feature type="region of interest" description="Disordered" evidence="1">
    <location>
        <begin position="293"/>
        <end position="451"/>
    </location>
</feature>
<feature type="region of interest" description="Disordered" evidence="1">
    <location>
        <begin position="699"/>
        <end position="746"/>
    </location>
</feature>
<evidence type="ECO:0000256" key="1">
    <source>
        <dbReference type="SAM" id="MobiDB-lite"/>
    </source>
</evidence>
<sequence>MSGRENSPLQCLSPLRSDMEHETSIQAEFKSFNNPTLGLSVSCSLAQLADLKQMLTPTLADQAHQATFFTPFSNKTYDSVQVTDSVAFYTAMETGLRSSQTVRTDVRSVHSRKLLGKTLLFGDGVPTGCAKANGSRPSSHGSGVAALEPSKQGNVPVLDKPAAPAAVLMDGEAPEAAHQDTAAVSDPVVVTDVQQFLASSESDEESDCLDQAEADADILDPTSTDMGVQPECSESAPADSPSPCRPLPLDGDSSCLTELDAGAQSPANLDHLAMEALLPANFLLDNLLEGSGETSGNPNLVCPRTTRKPSPGPAESTHAQGQPPVIPKREKGYGTTACTPRLAHASAAPGGGSTARRASGSATPLHRQRTDVRDTSASSAKLATSGKQSQARTGKASATTANTPGRQSSQKPRRLSSIGADAAKEAAPKMVGHTTPPNSAGKTGTAALPTAGDAKAAPVSLAPVENQVAAAPGTGTPFFVKRVRPALGSSPPVTPFSAMKCPPAVRGQAGGTCAAASPAAAVPTAVAPLGAGAPLPEQRAKRSVRAKAQATVPAAAKAVDPDAKTGQEAKAAAGAGRGGETRRNSSASGAAKTVPGTKPAALAAAKTGPVPAGTRAGVVHATKASVPAAPAAVHGKEAGKQAGGKHTGDAITKAQAEETEFDGLVEAPPVILGRVSPVGGLGASSAAACRYGKAQTAASELSTEPTDSRAACHSPDKLPPSKRQATPITSPSKRPRQERNTSVTAQAVITVRPASVGCRGGTVRAAGRPVSSPAARGALAAKSNRSQSANARRPRSALPGATAEVAPSRILLLAALGDAGQDASAPPLLPVTSPRAAEPLTRVTPQPVPKLNLDSLAACKSPMGTPHMRNNTAAVAADMVPLRQQPVSMRSPVLPGTAVASSWRPSGVSLSGALAAADAAPGAPLSAAPVAEVQGINAVIKQGSIVVEPHKQPDSQEPPAPAREPPAPAREPPAPAREPTAAAREPTAPAREPTAAAREPTAPAREPTAAAREPTAAAREPTAAARESTADPPRRDVRPTLDPSHGGSGKAKANHDRAAGAVPATAGDSIRPLTARYVTRVPATAATHGPAAPRSLSARPSGVHKPVSAMGSAAAGVPKTAAVPPQPITGAGKFAKSAAFAPTTAPAPKARPTVPHGNRPGDAAPQRNRVAEPQGTGAAVEDNKSAPRLVPRGGTVAAAQSTRQEIPSRGARFDAEQERAQRRRQYEALLGRSAPVSHGPEFLISALDAAAMLAPSANGASAPAPAVKPGMKPPGVRMSVQASAPQQEKALVRKAPAVQGNPARASTRQPAGLGDGCPAPQPQRGKVASPAFKLAASGTPAGNGSRTARGRPDASSAAADARTPRVRTPFTAKEHCSGLKEGKPAMAAATCTAASEEPSDTQQVGFFLAIDEAATQVEAGRDAEESSTPTRPKDLSWLVDASPQTSLAATPGALTAVHNVFAEASGFGFGAAQEDGTEPNFHVFGASPGEPQLQLTTSPSVLCEGGEPTCPFGACQGDATAVVRKQPTFAVAHPVGLPPTGLAPGGMIANAVPSSVFSIRSVQQLTPGPGVYKFTAAAANRVKASTNGTNNSDAALPQAKLRFSWDPAATGATPGQPGVYACPSPGMADSFLGFGTVTTQEATPVSIPDAAGFCVVTEVGGRLESVGALGDAENTLDQDLGVEVPIPMQCTSPNTPAPDAYAALGSSAGAAEQGVVMFGGGSGGMGRAGRVVQDSFDALRISSMSSWPMMRDREPADV</sequence>
<accession>A0A8J4B5D4</accession>
<feature type="region of interest" description="Disordered" evidence="1">
    <location>
        <begin position="1143"/>
        <end position="1220"/>
    </location>
</feature>
<protein>
    <submittedName>
        <fullName evidence="2">Uncharacterized protein</fullName>
    </submittedName>
</protein>
<reference evidence="2" key="1">
    <citation type="journal article" date="2021" name="Proc. Natl. Acad. Sci. U.S.A.">
        <title>Three genomes in the algal genus Volvox reveal the fate of a haploid sex-determining region after a transition to homothallism.</title>
        <authorList>
            <person name="Yamamoto K."/>
            <person name="Hamaji T."/>
            <person name="Kawai-Toyooka H."/>
            <person name="Matsuzaki R."/>
            <person name="Takahashi F."/>
            <person name="Nishimura Y."/>
            <person name="Kawachi M."/>
            <person name="Noguchi H."/>
            <person name="Minakuchi Y."/>
            <person name="Umen J.G."/>
            <person name="Toyoda A."/>
            <person name="Nozaki H."/>
        </authorList>
    </citation>
    <scope>NUCLEOTIDE SEQUENCE</scope>
    <source>
        <strain evidence="2">NIES-3780</strain>
    </source>
</reference>
<feature type="region of interest" description="Disordered" evidence="1">
    <location>
        <begin position="630"/>
        <end position="649"/>
    </location>
</feature>
<feature type="compositionally biased region" description="Basic and acidic residues" evidence="1">
    <location>
        <begin position="1211"/>
        <end position="1220"/>
    </location>
</feature>
<feature type="region of interest" description="Disordered" evidence="1">
    <location>
        <begin position="131"/>
        <end position="157"/>
    </location>
</feature>
<feature type="compositionally biased region" description="Polar residues" evidence="1">
    <location>
        <begin position="723"/>
        <end position="732"/>
    </location>
</feature>
<feature type="region of interest" description="Disordered" evidence="1">
    <location>
        <begin position="949"/>
        <end position="1067"/>
    </location>
</feature>
<feature type="compositionally biased region" description="Low complexity" evidence="1">
    <location>
        <begin position="1084"/>
        <end position="1093"/>
    </location>
</feature>